<feature type="transmembrane region" description="Helical" evidence="3">
    <location>
        <begin position="82"/>
        <end position="104"/>
    </location>
</feature>
<evidence type="ECO:0000256" key="2">
    <source>
        <dbReference type="ARBA" id="ARBA00022840"/>
    </source>
</evidence>
<evidence type="ECO:0000256" key="1">
    <source>
        <dbReference type="ARBA" id="ARBA00022741"/>
    </source>
</evidence>
<dbReference type="InterPro" id="IPR003593">
    <property type="entry name" value="AAA+_ATPase"/>
</dbReference>
<dbReference type="GO" id="GO:0015421">
    <property type="term" value="F:ABC-type oligopeptide transporter activity"/>
    <property type="evidence" value="ECO:0007669"/>
    <property type="project" value="TreeGrafter"/>
</dbReference>
<keyword evidence="3" id="KW-0472">Membrane</keyword>
<dbReference type="STRING" id="930990.A0A067N6W0"/>
<evidence type="ECO:0000256" key="3">
    <source>
        <dbReference type="SAM" id="Phobius"/>
    </source>
</evidence>
<dbReference type="InterPro" id="IPR017871">
    <property type="entry name" value="ABC_transporter-like_CS"/>
</dbReference>
<dbReference type="SMART" id="SM00382">
    <property type="entry name" value="AAA"/>
    <property type="match status" value="1"/>
</dbReference>
<keyword evidence="3" id="KW-1133">Transmembrane helix</keyword>
<dbReference type="Gene3D" id="3.40.50.300">
    <property type="entry name" value="P-loop containing nucleotide triphosphate hydrolases"/>
    <property type="match status" value="1"/>
</dbReference>
<accession>A0A067N6W0</accession>
<dbReference type="Proteomes" id="UP000027195">
    <property type="component" value="Unassembled WGS sequence"/>
</dbReference>
<dbReference type="InParanoid" id="A0A067N6W0"/>
<dbReference type="PROSITE" id="PS00211">
    <property type="entry name" value="ABC_TRANSPORTER_1"/>
    <property type="match status" value="1"/>
</dbReference>
<proteinExistence type="predicted"/>
<evidence type="ECO:0000313" key="6">
    <source>
        <dbReference type="Proteomes" id="UP000027195"/>
    </source>
</evidence>
<dbReference type="PANTHER" id="PTHR43394">
    <property type="entry name" value="ATP-DEPENDENT PERMEASE MDL1, MITOCHONDRIAL"/>
    <property type="match status" value="1"/>
</dbReference>
<organism evidence="5 6">
    <name type="scientific">Botryobasidium botryosum (strain FD-172 SS1)</name>
    <dbReference type="NCBI Taxonomy" id="930990"/>
    <lineage>
        <taxon>Eukaryota</taxon>
        <taxon>Fungi</taxon>
        <taxon>Dikarya</taxon>
        <taxon>Basidiomycota</taxon>
        <taxon>Agaricomycotina</taxon>
        <taxon>Agaricomycetes</taxon>
        <taxon>Cantharellales</taxon>
        <taxon>Botryobasidiaceae</taxon>
        <taxon>Botryobasidium</taxon>
    </lineage>
</organism>
<dbReference type="GO" id="GO:0016887">
    <property type="term" value="F:ATP hydrolysis activity"/>
    <property type="evidence" value="ECO:0007669"/>
    <property type="project" value="InterPro"/>
</dbReference>
<dbReference type="AlphaFoldDB" id="A0A067N6W0"/>
<dbReference type="PANTHER" id="PTHR43394:SF1">
    <property type="entry name" value="ATP-BINDING CASSETTE SUB-FAMILY B MEMBER 10, MITOCHONDRIAL"/>
    <property type="match status" value="1"/>
</dbReference>
<dbReference type="EMBL" id="KL198018">
    <property type="protein sequence ID" value="KDQ19827.1"/>
    <property type="molecule type" value="Genomic_DNA"/>
</dbReference>
<dbReference type="Pfam" id="PF00005">
    <property type="entry name" value="ABC_tran"/>
    <property type="match status" value="1"/>
</dbReference>
<dbReference type="SUPFAM" id="SSF52540">
    <property type="entry name" value="P-loop containing nucleoside triphosphate hydrolases"/>
    <property type="match status" value="1"/>
</dbReference>
<keyword evidence="3" id="KW-0812">Transmembrane</keyword>
<feature type="domain" description="ABC transporter" evidence="4">
    <location>
        <begin position="423"/>
        <end position="691"/>
    </location>
</feature>
<evidence type="ECO:0000259" key="4">
    <source>
        <dbReference type="PROSITE" id="PS50893"/>
    </source>
</evidence>
<dbReference type="InterPro" id="IPR039421">
    <property type="entry name" value="Type_1_exporter"/>
</dbReference>
<dbReference type="InterPro" id="IPR027417">
    <property type="entry name" value="P-loop_NTPase"/>
</dbReference>
<dbReference type="HOGENOM" id="CLU_000604_63_0_1"/>
<dbReference type="GO" id="GO:0005524">
    <property type="term" value="F:ATP binding"/>
    <property type="evidence" value="ECO:0007669"/>
    <property type="project" value="UniProtKB-KW"/>
</dbReference>
<gene>
    <name evidence="5" type="ORF">BOTBODRAFT_62228</name>
</gene>
<dbReference type="PROSITE" id="PS50893">
    <property type="entry name" value="ABC_TRANSPORTER_2"/>
    <property type="match status" value="1"/>
</dbReference>
<name>A0A067N6W0_BOTB1</name>
<keyword evidence="2" id="KW-0067">ATP-binding</keyword>
<sequence>MSKRTRPSNHHDELRDVIDAPQKTAADYNIKHIRNDIWDFFYRKRSHRPQKTTGISKTEIVQTLPFLQRYVHEIVDAGRGLLVMYTLVSFALALIPAFSIHFSGELLNMVKMVIEKREVDKEKLIYIVGVQAICPVATNLCNSFTSRYEPVLRRRINKNFDEHLLQARLRLDLPTYEDPVVQARLEACSDRLGAMGWNVFNDILEWFSRILSFTSQVSVVAKLLHDQQSGFLAILSIVCHISAFLLRPGYPRWNSDWVVFSDNSDIEKINGLRKCAVATDYRKEVIAGNLQEYIQNEHRQARESLGDAPALVQDAQWETRFAEASNLGFLGGLLERIPEVYLAVRAIHTPTLFATSFASLKILQENATSLARKSSKILTGSRSILTHIRTIRDFYEIINIPNQIVDGTEAYPVDHDKDLGTSVEFKDVCFRYPGAKEDCLRKVSFKIKPGQICVIVGANGEGKSTIIKLINRLYDCTEGQILLDGKDIRSFKLADLRKSMSVLYQDYRHLPVSIGKNIGMGDPDNADNEMKIHEAASLGGASDFIKKLPSGFQTVMENRLNMSVGGRKGESLYEDLVQLGLVKAPAKGGLSGGQLQRLALSRTFMRSRDEITLCLYDEPSAALDPQAEYDLFQRLRLLKGQKTMVFSSHRFGHLTKHADVILYVKGGTVCEAGTHAELLAKGELYAQLYNVQAQAFQE</sequence>
<keyword evidence="6" id="KW-1185">Reference proteome</keyword>
<protein>
    <recommendedName>
        <fullName evidence="4">ABC transporter domain-containing protein</fullName>
    </recommendedName>
</protein>
<reference evidence="6" key="1">
    <citation type="journal article" date="2014" name="Proc. Natl. Acad. Sci. U.S.A.">
        <title>Extensive sampling of basidiomycete genomes demonstrates inadequacy of the white-rot/brown-rot paradigm for wood decay fungi.</title>
        <authorList>
            <person name="Riley R."/>
            <person name="Salamov A.A."/>
            <person name="Brown D.W."/>
            <person name="Nagy L.G."/>
            <person name="Floudas D."/>
            <person name="Held B.W."/>
            <person name="Levasseur A."/>
            <person name="Lombard V."/>
            <person name="Morin E."/>
            <person name="Otillar R."/>
            <person name="Lindquist E.A."/>
            <person name="Sun H."/>
            <person name="LaButti K.M."/>
            <person name="Schmutz J."/>
            <person name="Jabbour D."/>
            <person name="Luo H."/>
            <person name="Baker S.E."/>
            <person name="Pisabarro A.G."/>
            <person name="Walton J.D."/>
            <person name="Blanchette R.A."/>
            <person name="Henrissat B."/>
            <person name="Martin F."/>
            <person name="Cullen D."/>
            <person name="Hibbett D.S."/>
            <person name="Grigoriev I.V."/>
        </authorList>
    </citation>
    <scope>NUCLEOTIDE SEQUENCE [LARGE SCALE GENOMIC DNA]</scope>
    <source>
        <strain evidence="6">FD-172 SS1</strain>
    </source>
</reference>
<evidence type="ECO:0000313" key="5">
    <source>
        <dbReference type="EMBL" id="KDQ19827.1"/>
    </source>
</evidence>
<keyword evidence="1" id="KW-0547">Nucleotide-binding</keyword>
<dbReference type="OrthoDB" id="6500128at2759"/>
<dbReference type="InterPro" id="IPR003439">
    <property type="entry name" value="ABC_transporter-like_ATP-bd"/>
</dbReference>